<accession>A0A6J5C3E9</accession>
<dbReference type="AlphaFoldDB" id="A0A6J5C3E9"/>
<dbReference type="Gene3D" id="3.40.50.300">
    <property type="entry name" value="P-loop containing nucleotide triphosphate hydrolases"/>
    <property type="match status" value="1"/>
</dbReference>
<evidence type="ECO:0000313" key="2">
    <source>
        <dbReference type="Proteomes" id="UP000494249"/>
    </source>
</evidence>
<dbReference type="Proteomes" id="UP000494249">
    <property type="component" value="Unassembled WGS sequence"/>
</dbReference>
<reference evidence="1 2" key="1">
    <citation type="submission" date="2020-04" db="EMBL/GenBank/DDBJ databases">
        <authorList>
            <person name="De Canck E."/>
        </authorList>
    </citation>
    <scope>NUCLEOTIDE SEQUENCE [LARGE SCALE GENOMIC DNA]</scope>
    <source>
        <strain evidence="1 2">LMG 22037</strain>
    </source>
</reference>
<evidence type="ECO:0000313" key="1">
    <source>
        <dbReference type="EMBL" id="CAB3723917.1"/>
    </source>
</evidence>
<dbReference type="InterPro" id="IPR017166">
    <property type="entry name" value="UCP037290"/>
</dbReference>
<dbReference type="InterPro" id="IPR027417">
    <property type="entry name" value="P-loop_NTPase"/>
</dbReference>
<sequence length="261" mass="27798">MSRPALAAQQLRTPEERARSLDAALDRNMYSESGGITLWRASQLAAGFDRVVSCGHAALAAELPGGGWPAGALTELLTPQPGCGELRLLQPVLATGGSRPLLLLQPPHRLQPAGLAWLGVPAGQACVLRAPHTADALWAAEQILRAGTCGALLFWQADVRQEALRRLHLAAQASDTLLFLFRPLAAAHATSPAPLRLALRAARGGIEVTFVKRRGPQRDEPVFVPLMPSPALLSRYATLDRRTSAAPRPRVVSPALVDTTP</sequence>
<proteinExistence type="predicted"/>
<dbReference type="PIRSF" id="PIRSF037290">
    <property type="entry name" value="UCP037290"/>
    <property type="match status" value="1"/>
</dbReference>
<dbReference type="EMBL" id="CADIKB010000032">
    <property type="protein sequence ID" value="CAB3723917.1"/>
    <property type="molecule type" value="Genomic_DNA"/>
</dbReference>
<name>A0A6J5C3E9_9BURK</name>
<dbReference type="SUPFAM" id="SSF52540">
    <property type="entry name" value="P-loop containing nucleoside triphosphate hydrolases"/>
    <property type="match status" value="1"/>
</dbReference>
<dbReference type="InterPro" id="IPR047610">
    <property type="entry name" value="ImuA_translesion"/>
</dbReference>
<dbReference type="NCBIfam" id="NF033429">
    <property type="entry name" value="ImuA_translesion"/>
    <property type="match status" value="1"/>
</dbReference>
<gene>
    <name evidence="1" type="ORF">LMG22037_05006</name>
</gene>
<protein>
    <recommendedName>
        <fullName evidence="3">Cell division inhibitor SulA</fullName>
    </recommendedName>
</protein>
<evidence type="ECO:0008006" key="3">
    <source>
        <dbReference type="Google" id="ProtNLM"/>
    </source>
</evidence>
<organism evidence="1 2">
    <name type="scientific">Paraburkholderia phenoliruptrix</name>
    <dbReference type="NCBI Taxonomy" id="252970"/>
    <lineage>
        <taxon>Bacteria</taxon>
        <taxon>Pseudomonadati</taxon>
        <taxon>Pseudomonadota</taxon>
        <taxon>Betaproteobacteria</taxon>
        <taxon>Burkholderiales</taxon>
        <taxon>Burkholderiaceae</taxon>
        <taxon>Paraburkholderia</taxon>
    </lineage>
</organism>